<feature type="coiled-coil region" evidence="1">
    <location>
        <begin position="47"/>
        <end position="81"/>
    </location>
</feature>
<dbReference type="EMBL" id="JABFTP020000001">
    <property type="protein sequence ID" value="KAL3265564.1"/>
    <property type="molecule type" value="Genomic_DNA"/>
</dbReference>
<feature type="non-terminal residue" evidence="2">
    <location>
        <position position="1"/>
    </location>
</feature>
<reference evidence="2 3" key="1">
    <citation type="journal article" date="2021" name="BMC Biol.">
        <title>Horizontally acquired antibacterial genes associated with adaptive radiation of ladybird beetles.</title>
        <authorList>
            <person name="Li H.S."/>
            <person name="Tang X.F."/>
            <person name="Huang Y.H."/>
            <person name="Xu Z.Y."/>
            <person name="Chen M.L."/>
            <person name="Du X.Y."/>
            <person name="Qiu B.Y."/>
            <person name="Chen P.T."/>
            <person name="Zhang W."/>
            <person name="Slipinski A."/>
            <person name="Escalona H.E."/>
            <person name="Waterhouse R.M."/>
            <person name="Zwick A."/>
            <person name="Pang H."/>
        </authorList>
    </citation>
    <scope>NUCLEOTIDE SEQUENCE [LARGE SCALE GENOMIC DNA]</scope>
    <source>
        <strain evidence="2">SYSU2018</strain>
    </source>
</reference>
<evidence type="ECO:0000256" key="1">
    <source>
        <dbReference type="SAM" id="Coils"/>
    </source>
</evidence>
<name>A0ABD2MGT1_9CUCU</name>
<evidence type="ECO:0000313" key="3">
    <source>
        <dbReference type="Proteomes" id="UP001516400"/>
    </source>
</evidence>
<dbReference type="Proteomes" id="UP001516400">
    <property type="component" value="Unassembled WGS sequence"/>
</dbReference>
<keyword evidence="1" id="KW-0175">Coiled coil</keyword>
<evidence type="ECO:0000313" key="2">
    <source>
        <dbReference type="EMBL" id="KAL3265564.1"/>
    </source>
</evidence>
<dbReference type="AlphaFoldDB" id="A0ABD2MGT1"/>
<proteinExistence type="predicted"/>
<keyword evidence="3" id="KW-1185">Reference proteome</keyword>
<accession>A0ABD2MGT1</accession>
<gene>
    <name evidence="2" type="ORF">HHI36_009769</name>
</gene>
<sequence length="103" mass="11932">KTIIESELEKQVLNLVSESNTQKEEIIDLKNEIAVRDEQVLKTNNRAKTMESDFIESEKQLANANKKNEELQSTLNVKDNIIKSMKLGDHKIEEESERNKFTN</sequence>
<organism evidence="2 3">
    <name type="scientific">Cryptolaemus montrouzieri</name>
    <dbReference type="NCBI Taxonomy" id="559131"/>
    <lineage>
        <taxon>Eukaryota</taxon>
        <taxon>Metazoa</taxon>
        <taxon>Ecdysozoa</taxon>
        <taxon>Arthropoda</taxon>
        <taxon>Hexapoda</taxon>
        <taxon>Insecta</taxon>
        <taxon>Pterygota</taxon>
        <taxon>Neoptera</taxon>
        <taxon>Endopterygota</taxon>
        <taxon>Coleoptera</taxon>
        <taxon>Polyphaga</taxon>
        <taxon>Cucujiformia</taxon>
        <taxon>Coccinelloidea</taxon>
        <taxon>Coccinellidae</taxon>
        <taxon>Scymninae</taxon>
        <taxon>Scymnini</taxon>
        <taxon>Cryptolaemus</taxon>
    </lineage>
</organism>
<comment type="caution">
    <text evidence="2">The sequence shown here is derived from an EMBL/GenBank/DDBJ whole genome shotgun (WGS) entry which is preliminary data.</text>
</comment>
<protein>
    <submittedName>
        <fullName evidence="2">Uncharacterized protein</fullName>
    </submittedName>
</protein>